<evidence type="ECO:0000259" key="1">
    <source>
        <dbReference type="PROSITE" id="PS51186"/>
    </source>
</evidence>
<evidence type="ECO:0000313" key="3">
    <source>
        <dbReference type="Proteomes" id="UP000287022"/>
    </source>
</evidence>
<dbReference type="Gene3D" id="3.40.630.30">
    <property type="match status" value="1"/>
</dbReference>
<dbReference type="RefSeq" id="WP_026861521.1">
    <property type="nucleotide sequence ID" value="NZ_JAHVIQ010000001.1"/>
</dbReference>
<dbReference type="InterPro" id="IPR016181">
    <property type="entry name" value="Acyl_CoA_acyltransferase"/>
</dbReference>
<dbReference type="STRING" id="1122124.GCA_000423165_00464"/>
<dbReference type="SUPFAM" id="SSF55729">
    <property type="entry name" value="Acyl-CoA N-acyltransferases (Nat)"/>
    <property type="match status" value="1"/>
</dbReference>
<keyword evidence="2" id="KW-0808">Transferase</keyword>
<dbReference type="CDD" id="cd04301">
    <property type="entry name" value="NAT_SF"/>
    <property type="match status" value="1"/>
</dbReference>
<name>A0A432Z9N0_9GAMM</name>
<dbReference type="InterPro" id="IPR000182">
    <property type="entry name" value="GNAT_dom"/>
</dbReference>
<dbReference type="Pfam" id="PF00583">
    <property type="entry name" value="Acetyltransf_1"/>
    <property type="match status" value="1"/>
</dbReference>
<sequence>MTQKQPVVTYRQLTAADYAAVIELGNIVHGDNYLTEENLPDYVERGLKDGVNLSWLAFVDGELAGIRLTFAPGQWDIDDYCTPEQWPVPADKMCYFKCSAVSEISRGLGIGRGLLERSIETAKALGCKAGLAHIWMQSPNNSAYSYFTRCGGEMVQQHPDRWYELSVHGGYHCPVCDGICHCTAGEMVLNFDN</sequence>
<proteinExistence type="predicted"/>
<feature type="domain" description="N-acetyltransferase" evidence="1">
    <location>
        <begin position="8"/>
        <end position="192"/>
    </location>
</feature>
<accession>A0A432Z9N0</accession>
<dbReference type="GO" id="GO:0016747">
    <property type="term" value="F:acyltransferase activity, transferring groups other than amino-acyl groups"/>
    <property type="evidence" value="ECO:0007669"/>
    <property type="project" value="InterPro"/>
</dbReference>
<comment type="caution">
    <text evidence="2">The sequence shown here is derived from an EMBL/GenBank/DDBJ whole genome shotgun (WGS) entry which is preliminary data.</text>
</comment>
<dbReference type="EMBL" id="PIQE01000001">
    <property type="protein sequence ID" value="RUO74638.1"/>
    <property type="molecule type" value="Genomic_DNA"/>
</dbReference>
<dbReference type="PROSITE" id="PS51186">
    <property type="entry name" value="GNAT"/>
    <property type="match status" value="1"/>
</dbReference>
<dbReference type="Proteomes" id="UP000287022">
    <property type="component" value="Unassembled WGS sequence"/>
</dbReference>
<gene>
    <name evidence="2" type="ORF">CWI80_04665</name>
</gene>
<keyword evidence="3" id="KW-1185">Reference proteome</keyword>
<organism evidence="2 3">
    <name type="scientific">Pseudidiomarina sediminum</name>
    <dbReference type="NCBI Taxonomy" id="431675"/>
    <lineage>
        <taxon>Bacteria</taxon>
        <taxon>Pseudomonadati</taxon>
        <taxon>Pseudomonadota</taxon>
        <taxon>Gammaproteobacteria</taxon>
        <taxon>Alteromonadales</taxon>
        <taxon>Idiomarinaceae</taxon>
        <taxon>Pseudidiomarina</taxon>
    </lineage>
</organism>
<protein>
    <submittedName>
        <fullName evidence="2">N-acetyltransferase</fullName>
    </submittedName>
</protein>
<dbReference type="AlphaFoldDB" id="A0A432Z9N0"/>
<evidence type="ECO:0000313" key="2">
    <source>
        <dbReference type="EMBL" id="RUO74638.1"/>
    </source>
</evidence>
<reference evidence="3" key="1">
    <citation type="journal article" date="2018" name="Front. Microbiol.">
        <title>Genome-Based Analysis Reveals the Taxonomy and Diversity of the Family Idiomarinaceae.</title>
        <authorList>
            <person name="Liu Y."/>
            <person name="Lai Q."/>
            <person name="Shao Z."/>
        </authorList>
    </citation>
    <scope>NUCLEOTIDE SEQUENCE [LARGE SCALE GENOMIC DNA]</scope>
    <source>
        <strain evidence="3">c121</strain>
    </source>
</reference>